<organism evidence="1 2">
    <name type="scientific">Propylenella binzhouense</name>
    <dbReference type="NCBI Taxonomy" id="2555902"/>
    <lineage>
        <taxon>Bacteria</taxon>
        <taxon>Pseudomonadati</taxon>
        <taxon>Pseudomonadota</taxon>
        <taxon>Alphaproteobacteria</taxon>
        <taxon>Hyphomicrobiales</taxon>
        <taxon>Propylenellaceae</taxon>
        <taxon>Propylenella</taxon>
    </lineage>
</organism>
<keyword evidence="2" id="KW-1185">Reference proteome</keyword>
<dbReference type="SUPFAM" id="SSF56112">
    <property type="entry name" value="Protein kinase-like (PK-like)"/>
    <property type="match status" value="1"/>
</dbReference>
<comment type="caution">
    <text evidence="1">The sequence shown here is derived from an EMBL/GenBank/DDBJ whole genome shotgun (WGS) entry which is preliminary data.</text>
</comment>
<evidence type="ECO:0008006" key="3">
    <source>
        <dbReference type="Google" id="ProtNLM"/>
    </source>
</evidence>
<dbReference type="EMBL" id="SPKJ01000034">
    <property type="protein sequence ID" value="MYZ48324.1"/>
    <property type="molecule type" value="Genomic_DNA"/>
</dbReference>
<evidence type="ECO:0000313" key="1">
    <source>
        <dbReference type="EMBL" id="MYZ48324.1"/>
    </source>
</evidence>
<accession>A0A964T4R2</accession>
<dbReference type="OrthoDB" id="9810277at2"/>
<sequence>MSWVFLGRRSVLKIKKPLKTPFLDFSTVERREANCREEVRLNRRLAGEVYRDVVPIVRRASGELALGGRGTTVDWVVRMKRLPAGAMLDAALRSGRASRTRIEALGDRLVAFYRGAERPEIDRDLPWRVMAREMDENRRILGDPRLDADVPARIKVLADLDALLARSRGVLAERVDRGEIVDGHGDLRPEHVWLFNPPLVIDCLEFNPSLRLVDPFDETTFLGLECARLGAPWVDGVLRARMTAGLGRVPSPELLRLYRAFRATLRARLALAHLLEPSPRTPQKWEPAARAYLALAEAALRGDYPPAGR</sequence>
<name>A0A964T4R2_9HYPH</name>
<evidence type="ECO:0000313" key="2">
    <source>
        <dbReference type="Proteomes" id="UP000773614"/>
    </source>
</evidence>
<proteinExistence type="predicted"/>
<dbReference type="Proteomes" id="UP000773614">
    <property type="component" value="Unassembled WGS sequence"/>
</dbReference>
<reference evidence="1" key="1">
    <citation type="submission" date="2019-03" db="EMBL/GenBank/DDBJ databases">
        <title>Afifella sp. nov., isolated from activated sludge.</title>
        <authorList>
            <person name="Li Q."/>
            <person name="Liu Y."/>
        </authorList>
    </citation>
    <scope>NUCLEOTIDE SEQUENCE</scope>
    <source>
        <strain evidence="1">L72</strain>
    </source>
</reference>
<gene>
    <name evidence="1" type="ORF">E4O86_11450</name>
</gene>
<protein>
    <recommendedName>
        <fullName evidence="3">Aminoglycoside phosphotransferase domain-containing protein</fullName>
    </recommendedName>
</protein>
<dbReference type="AlphaFoldDB" id="A0A964T4R2"/>
<dbReference type="InterPro" id="IPR011009">
    <property type="entry name" value="Kinase-like_dom_sf"/>
</dbReference>